<evidence type="ECO:0000313" key="3">
    <source>
        <dbReference type="Proteomes" id="UP001238496"/>
    </source>
</evidence>
<name>A0ABU0GD55_9HYPH</name>
<sequence>MQKMSVNQCPCCPDDRLKRLEVRESQVVAERFQQLNRKKYGGYMSGWEGELSLQLFQCAGCGHVWHAEHPDQESLFGMYAHGRRMRVTSADRPPTNRMCREMRQFARLVGARHLDQGLLDFGSGGGRWSVAADLAGFQVTAYEPSAARVPSQSRIRQITDLRELEGAQFSAVNLEQVLEHVPDPMGLLQTIKSLMQPGGVLRISVPDICKHLNGTWLEDYPFNGREMHIMSPFEHLHGFTRKSLISLLARSGWRIVSGFDLISASPLLFSRYFLSSAGLPISRTLLFVEPQEC</sequence>
<dbReference type="EMBL" id="JAUSUW010000018">
    <property type="protein sequence ID" value="MDQ0423286.1"/>
    <property type="molecule type" value="Genomic_DNA"/>
</dbReference>
<dbReference type="Gene3D" id="3.40.50.150">
    <property type="entry name" value="Vaccinia Virus protein VP39"/>
    <property type="match status" value="1"/>
</dbReference>
<gene>
    <name evidence="2" type="ORF">J2045_004338</name>
</gene>
<dbReference type="Proteomes" id="UP001238496">
    <property type="component" value="Unassembled WGS sequence"/>
</dbReference>
<protein>
    <submittedName>
        <fullName evidence="2">SAM-dependent methyltransferase</fullName>
    </submittedName>
</protein>
<reference evidence="2 3" key="1">
    <citation type="submission" date="2023-07" db="EMBL/GenBank/DDBJ databases">
        <title>Genomic Encyclopedia of Type Strains, Phase IV (KMG-IV): sequencing the most valuable type-strain genomes for metagenomic binning, comparative biology and taxonomic classification.</title>
        <authorList>
            <person name="Goeker M."/>
        </authorList>
    </citation>
    <scope>NUCLEOTIDE SEQUENCE [LARGE SCALE GENOMIC DNA]</scope>
    <source>
        <strain evidence="2 3">DSM 1111</strain>
    </source>
</reference>
<keyword evidence="1" id="KW-0808">Transferase</keyword>
<evidence type="ECO:0000256" key="1">
    <source>
        <dbReference type="ARBA" id="ARBA00022679"/>
    </source>
</evidence>
<keyword evidence="3" id="KW-1185">Reference proteome</keyword>
<proteinExistence type="predicted"/>
<comment type="caution">
    <text evidence="2">The sequence shown here is derived from an EMBL/GenBank/DDBJ whole genome shotgun (WGS) entry which is preliminary data.</text>
</comment>
<dbReference type="PANTHER" id="PTHR43861">
    <property type="entry name" value="TRANS-ACONITATE 2-METHYLTRANSFERASE-RELATED"/>
    <property type="match status" value="1"/>
</dbReference>
<dbReference type="PANTHER" id="PTHR43861:SF3">
    <property type="entry name" value="PUTATIVE (AFU_ORTHOLOGUE AFUA_2G14390)-RELATED"/>
    <property type="match status" value="1"/>
</dbReference>
<dbReference type="InterPro" id="IPR029063">
    <property type="entry name" value="SAM-dependent_MTases_sf"/>
</dbReference>
<keyword evidence="2" id="KW-0489">Methyltransferase</keyword>
<accession>A0ABU0GD55</accession>
<dbReference type="Pfam" id="PF13489">
    <property type="entry name" value="Methyltransf_23"/>
    <property type="match status" value="1"/>
</dbReference>
<evidence type="ECO:0000313" key="2">
    <source>
        <dbReference type="EMBL" id="MDQ0423286.1"/>
    </source>
</evidence>
<dbReference type="SUPFAM" id="SSF53335">
    <property type="entry name" value="S-adenosyl-L-methionine-dependent methyltransferases"/>
    <property type="match status" value="1"/>
</dbReference>
<dbReference type="GO" id="GO:0008168">
    <property type="term" value="F:methyltransferase activity"/>
    <property type="evidence" value="ECO:0007669"/>
    <property type="project" value="UniProtKB-KW"/>
</dbReference>
<dbReference type="GO" id="GO:0032259">
    <property type="term" value="P:methylation"/>
    <property type="evidence" value="ECO:0007669"/>
    <property type="project" value="UniProtKB-KW"/>
</dbReference>
<organism evidence="2 3">
    <name type="scientific">Peteryoungia aggregata LMG 23059</name>
    <dbReference type="NCBI Taxonomy" id="1368425"/>
    <lineage>
        <taxon>Bacteria</taxon>
        <taxon>Pseudomonadati</taxon>
        <taxon>Pseudomonadota</taxon>
        <taxon>Alphaproteobacteria</taxon>
        <taxon>Hyphomicrobiales</taxon>
        <taxon>Rhizobiaceae</taxon>
        <taxon>Peteryoungia</taxon>
    </lineage>
</organism>
<dbReference type="RefSeq" id="WP_307376970.1">
    <property type="nucleotide sequence ID" value="NZ_JAUSUW010000018.1"/>
</dbReference>